<protein>
    <recommendedName>
        <fullName evidence="4">Tc3 transposase DNA binding domain-containing protein</fullName>
    </recommendedName>
</protein>
<dbReference type="eggNOG" id="ENOG502RWQI">
    <property type="taxonomic scope" value="Eukaryota"/>
</dbReference>
<organism evidence="2 3">
    <name type="scientific">Globisporangium ultimum (strain ATCC 200006 / CBS 805.95 / DAOM BR144)</name>
    <name type="common">Pythium ultimum</name>
    <dbReference type="NCBI Taxonomy" id="431595"/>
    <lineage>
        <taxon>Eukaryota</taxon>
        <taxon>Sar</taxon>
        <taxon>Stramenopiles</taxon>
        <taxon>Oomycota</taxon>
        <taxon>Peronosporomycetes</taxon>
        <taxon>Pythiales</taxon>
        <taxon>Pythiaceae</taxon>
        <taxon>Globisporangium</taxon>
    </lineage>
</organism>
<evidence type="ECO:0000313" key="2">
    <source>
        <dbReference type="EnsemblProtists" id="PYU1_T012145"/>
    </source>
</evidence>
<proteinExistence type="predicted"/>
<dbReference type="SUPFAM" id="SSF46689">
    <property type="entry name" value="Homeodomain-like"/>
    <property type="match status" value="1"/>
</dbReference>
<sequence length="98" mass="10953">MSKGGRLSGQEQGFILGKRDEGKSIGAIAKELQCSPSTAHNSLKDPEQYRTRKRPGRPRKLTDRGVRQVNKTAKQRGMSASRIKSTLNLFVSKRTVQR</sequence>
<feature type="region of interest" description="Disordered" evidence="1">
    <location>
        <begin position="1"/>
        <end position="20"/>
    </location>
</feature>
<dbReference type="Gene3D" id="1.10.10.60">
    <property type="entry name" value="Homeodomain-like"/>
    <property type="match status" value="1"/>
</dbReference>
<dbReference type="AlphaFoldDB" id="K3X4J6"/>
<dbReference type="Proteomes" id="UP000019132">
    <property type="component" value="Unassembled WGS sequence"/>
</dbReference>
<name>K3X4J6_GLOUD</name>
<evidence type="ECO:0000313" key="3">
    <source>
        <dbReference type="Proteomes" id="UP000019132"/>
    </source>
</evidence>
<reference evidence="2" key="3">
    <citation type="submission" date="2015-02" db="UniProtKB">
        <authorList>
            <consortium name="EnsemblProtists"/>
        </authorList>
    </citation>
    <scope>IDENTIFICATION</scope>
    <source>
        <strain evidence="2">DAOM BR144</strain>
    </source>
</reference>
<dbReference type="InParanoid" id="K3X4J6"/>
<keyword evidence="3" id="KW-1185">Reference proteome</keyword>
<feature type="region of interest" description="Disordered" evidence="1">
    <location>
        <begin position="31"/>
        <end position="80"/>
    </location>
</feature>
<reference evidence="3" key="1">
    <citation type="journal article" date="2010" name="Genome Biol.">
        <title>Genome sequence of the necrotrophic plant pathogen Pythium ultimum reveals original pathogenicity mechanisms and effector repertoire.</title>
        <authorList>
            <person name="Levesque C.A."/>
            <person name="Brouwer H."/>
            <person name="Cano L."/>
            <person name="Hamilton J.P."/>
            <person name="Holt C."/>
            <person name="Huitema E."/>
            <person name="Raffaele S."/>
            <person name="Robideau G.P."/>
            <person name="Thines M."/>
            <person name="Win J."/>
            <person name="Zerillo M.M."/>
            <person name="Beakes G.W."/>
            <person name="Boore J.L."/>
            <person name="Busam D."/>
            <person name="Dumas B."/>
            <person name="Ferriera S."/>
            <person name="Fuerstenberg S.I."/>
            <person name="Gachon C.M."/>
            <person name="Gaulin E."/>
            <person name="Govers F."/>
            <person name="Grenville-Briggs L."/>
            <person name="Horner N."/>
            <person name="Hostetler J."/>
            <person name="Jiang R.H."/>
            <person name="Johnson J."/>
            <person name="Krajaejun T."/>
            <person name="Lin H."/>
            <person name="Meijer H.J."/>
            <person name="Moore B."/>
            <person name="Morris P."/>
            <person name="Phuntmart V."/>
            <person name="Puiu D."/>
            <person name="Shetty J."/>
            <person name="Stajich J.E."/>
            <person name="Tripathy S."/>
            <person name="Wawra S."/>
            <person name="van West P."/>
            <person name="Whitty B.R."/>
            <person name="Coutinho P.M."/>
            <person name="Henrissat B."/>
            <person name="Martin F."/>
            <person name="Thomas P.D."/>
            <person name="Tyler B.M."/>
            <person name="De Vries R.P."/>
            <person name="Kamoun S."/>
            <person name="Yandell M."/>
            <person name="Tisserat N."/>
            <person name="Buell C.R."/>
        </authorList>
    </citation>
    <scope>NUCLEOTIDE SEQUENCE</scope>
    <source>
        <strain evidence="3">DAOM:BR144</strain>
    </source>
</reference>
<dbReference type="HOGENOM" id="CLU_033666_10_4_1"/>
<dbReference type="VEuPathDB" id="FungiDB:PYU1_G012119"/>
<accession>K3X4J6</accession>
<reference evidence="3" key="2">
    <citation type="submission" date="2010-04" db="EMBL/GenBank/DDBJ databases">
        <authorList>
            <person name="Buell R."/>
            <person name="Hamilton J."/>
            <person name="Hostetler J."/>
        </authorList>
    </citation>
    <scope>NUCLEOTIDE SEQUENCE [LARGE SCALE GENOMIC DNA]</scope>
    <source>
        <strain evidence="3">DAOM:BR144</strain>
    </source>
</reference>
<dbReference type="InterPro" id="IPR009057">
    <property type="entry name" value="Homeodomain-like_sf"/>
</dbReference>
<evidence type="ECO:0000256" key="1">
    <source>
        <dbReference type="SAM" id="MobiDB-lite"/>
    </source>
</evidence>
<evidence type="ECO:0008006" key="4">
    <source>
        <dbReference type="Google" id="ProtNLM"/>
    </source>
</evidence>
<dbReference type="EnsemblProtists" id="PYU1_T012145">
    <property type="protein sequence ID" value="PYU1_T012145"/>
    <property type="gene ID" value="PYU1_G012119"/>
</dbReference>
<dbReference type="EMBL" id="GL376601">
    <property type="status" value="NOT_ANNOTATED_CDS"/>
    <property type="molecule type" value="Genomic_DNA"/>
</dbReference>